<dbReference type="Proteomes" id="UP001196413">
    <property type="component" value="Unassembled WGS sequence"/>
</dbReference>
<organism evidence="2 3">
    <name type="scientific">Parelaphostrongylus tenuis</name>
    <name type="common">Meningeal worm</name>
    <dbReference type="NCBI Taxonomy" id="148309"/>
    <lineage>
        <taxon>Eukaryota</taxon>
        <taxon>Metazoa</taxon>
        <taxon>Ecdysozoa</taxon>
        <taxon>Nematoda</taxon>
        <taxon>Chromadorea</taxon>
        <taxon>Rhabditida</taxon>
        <taxon>Rhabditina</taxon>
        <taxon>Rhabditomorpha</taxon>
        <taxon>Strongyloidea</taxon>
        <taxon>Metastrongylidae</taxon>
        <taxon>Parelaphostrongylus</taxon>
    </lineage>
</organism>
<evidence type="ECO:0000313" key="2">
    <source>
        <dbReference type="EMBL" id="KAJ1362681.1"/>
    </source>
</evidence>
<evidence type="ECO:0000313" key="3">
    <source>
        <dbReference type="Proteomes" id="UP001196413"/>
    </source>
</evidence>
<accession>A0AAD5QWP9</accession>
<dbReference type="AlphaFoldDB" id="A0AAD5QWP9"/>
<sequence length="145" mass="15528">MNISTKVAKPPTVPFVILLPATITAVFGCGVMPAGQARTRTFTVSGFTTLPVAMVYTDMTAVSSQVPGIATTKGGAQVFVSRLVMQTVFDVLERQARSALLPDSVISGILDQLDIKIAYEPLPCKRVVFDVMAEIKPQVANDKDQ</sequence>
<keyword evidence="1" id="KW-1133">Transmembrane helix</keyword>
<dbReference type="PROSITE" id="PS51257">
    <property type="entry name" value="PROKAR_LIPOPROTEIN"/>
    <property type="match status" value="1"/>
</dbReference>
<dbReference type="EMBL" id="JAHQIW010004521">
    <property type="protein sequence ID" value="KAJ1362681.1"/>
    <property type="molecule type" value="Genomic_DNA"/>
</dbReference>
<comment type="caution">
    <text evidence="2">The sequence shown here is derived from an EMBL/GenBank/DDBJ whole genome shotgun (WGS) entry which is preliminary data.</text>
</comment>
<name>A0AAD5QWP9_PARTN</name>
<gene>
    <name evidence="2" type="ORF">KIN20_022330</name>
</gene>
<protein>
    <submittedName>
        <fullName evidence="2">Uncharacterized protein</fullName>
    </submittedName>
</protein>
<keyword evidence="3" id="KW-1185">Reference proteome</keyword>
<keyword evidence="1" id="KW-0472">Membrane</keyword>
<proteinExistence type="predicted"/>
<evidence type="ECO:0000256" key="1">
    <source>
        <dbReference type="SAM" id="Phobius"/>
    </source>
</evidence>
<reference evidence="2" key="1">
    <citation type="submission" date="2021-06" db="EMBL/GenBank/DDBJ databases">
        <title>Parelaphostrongylus tenuis whole genome reference sequence.</title>
        <authorList>
            <person name="Garwood T.J."/>
            <person name="Larsen P.A."/>
            <person name="Fountain-Jones N.M."/>
            <person name="Garbe J.R."/>
            <person name="Macchietto M.G."/>
            <person name="Kania S.A."/>
            <person name="Gerhold R.W."/>
            <person name="Richards J.E."/>
            <person name="Wolf T.M."/>
        </authorList>
    </citation>
    <scope>NUCLEOTIDE SEQUENCE</scope>
    <source>
        <strain evidence="2">MNPRO001-30</strain>
        <tissue evidence="2">Meninges</tissue>
    </source>
</reference>
<feature type="transmembrane region" description="Helical" evidence="1">
    <location>
        <begin position="12"/>
        <end position="32"/>
    </location>
</feature>
<keyword evidence="1" id="KW-0812">Transmembrane</keyword>